<evidence type="ECO:0000256" key="4">
    <source>
        <dbReference type="ARBA" id="ARBA00022448"/>
    </source>
</evidence>
<comment type="cofactor">
    <cofactor evidence="1">
        <name>Cu cation</name>
        <dbReference type="ChEBI" id="CHEBI:23378"/>
    </cofactor>
</comment>
<dbReference type="GO" id="GO:0004129">
    <property type="term" value="F:cytochrome-c oxidase activity"/>
    <property type="evidence" value="ECO:0007669"/>
    <property type="project" value="UniProtKB-EC"/>
</dbReference>
<dbReference type="SUPFAM" id="SSF49503">
    <property type="entry name" value="Cupredoxins"/>
    <property type="match status" value="1"/>
</dbReference>
<dbReference type="GO" id="GO:0016020">
    <property type="term" value="C:membrane"/>
    <property type="evidence" value="ECO:0007669"/>
    <property type="project" value="UniProtKB-SubCell"/>
</dbReference>
<dbReference type="AlphaFoldDB" id="A0A1J7J541"/>
<feature type="domain" description="Cytochrome oxidase subunit II copper A binding" evidence="12">
    <location>
        <begin position="34"/>
        <end position="164"/>
    </location>
</feature>
<evidence type="ECO:0000256" key="8">
    <source>
        <dbReference type="ARBA" id="ARBA00023136"/>
    </source>
</evidence>
<dbReference type="InterPro" id="IPR008972">
    <property type="entry name" value="Cupredoxin"/>
</dbReference>
<dbReference type="PROSITE" id="PS50857">
    <property type="entry name" value="COX2_CUA"/>
    <property type="match status" value="1"/>
</dbReference>
<accession>A0A1J7J541</accession>
<feature type="transmembrane region" description="Helical" evidence="11">
    <location>
        <begin position="35"/>
        <end position="52"/>
    </location>
</feature>
<dbReference type="SUPFAM" id="SSF81464">
    <property type="entry name" value="Cytochrome c oxidase subunit II-like, transmembrane region"/>
    <property type="match status" value="1"/>
</dbReference>
<dbReference type="PANTHER" id="PTHR22888:SF9">
    <property type="entry name" value="CYTOCHROME C OXIDASE SUBUNIT 2"/>
    <property type="match status" value="1"/>
</dbReference>
<evidence type="ECO:0000256" key="2">
    <source>
        <dbReference type="ARBA" id="ARBA00004141"/>
    </source>
</evidence>
<evidence type="ECO:0000256" key="7">
    <source>
        <dbReference type="ARBA" id="ARBA00022989"/>
    </source>
</evidence>
<evidence type="ECO:0000256" key="6">
    <source>
        <dbReference type="ARBA" id="ARBA00022982"/>
    </source>
</evidence>
<protein>
    <recommendedName>
        <fullName evidence="9">Cytochrome c oxidase polypeptide II</fullName>
    </recommendedName>
</protein>
<dbReference type="Gene3D" id="2.60.40.420">
    <property type="entry name" value="Cupredoxins - blue copper proteins"/>
    <property type="match status" value="1"/>
</dbReference>
<dbReference type="FunCoup" id="A0A1J7J541">
    <property type="interactions" value="208"/>
</dbReference>
<dbReference type="GO" id="GO:0042773">
    <property type="term" value="P:ATP synthesis coupled electron transport"/>
    <property type="evidence" value="ECO:0007669"/>
    <property type="project" value="TreeGrafter"/>
</dbReference>
<dbReference type="Pfam" id="PF00116">
    <property type="entry name" value="COX2"/>
    <property type="match status" value="1"/>
</dbReference>
<evidence type="ECO:0000256" key="5">
    <source>
        <dbReference type="ARBA" id="ARBA00022692"/>
    </source>
</evidence>
<feature type="transmembrane region" description="Helical" evidence="11">
    <location>
        <begin position="139"/>
        <end position="159"/>
    </location>
</feature>
<dbReference type="EMBL" id="KV875112">
    <property type="protein sequence ID" value="OIW22602.1"/>
    <property type="molecule type" value="Genomic_DNA"/>
</dbReference>
<evidence type="ECO:0000256" key="10">
    <source>
        <dbReference type="ARBA" id="ARBA00049512"/>
    </source>
</evidence>
<keyword evidence="8 11" id="KW-0472">Membrane</keyword>
<evidence type="ECO:0000256" key="9">
    <source>
        <dbReference type="ARBA" id="ARBA00031389"/>
    </source>
</evidence>
<feature type="transmembrane region" description="Helical" evidence="11">
    <location>
        <begin position="12"/>
        <end position="29"/>
    </location>
</feature>
<dbReference type="STRING" id="1408157.A0A1J7J541"/>
<keyword evidence="14" id="KW-1185">Reference proteome</keyword>
<evidence type="ECO:0000256" key="1">
    <source>
        <dbReference type="ARBA" id="ARBA00001935"/>
    </source>
</evidence>
<evidence type="ECO:0000313" key="14">
    <source>
        <dbReference type="Proteomes" id="UP000182658"/>
    </source>
</evidence>
<dbReference type="GO" id="GO:0005507">
    <property type="term" value="F:copper ion binding"/>
    <property type="evidence" value="ECO:0007669"/>
    <property type="project" value="InterPro"/>
</dbReference>
<comment type="catalytic activity">
    <reaction evidence="10">
        <text>4 Fe(II)-[cytochrome c] + O2 + 8 H(+)(in) = 4 Fe(III)-[cytochrome c] + 2 H2O + 4 H(+)(out)</text>
        <dbReference type="Rhea" id="RHEA:11436"/>
        <dbReference type="Rhea" id="RHEA-COMP:10350"/>
        <dbReference type="Rhea" id="RHEA-COMP:14399"/>
        <dbReference type="ChEBI" id="CHEBI:15377"/>
        <dbReference type="ChEBI" id="CHEBI:15378"/>
        <dbReference type="ChEBI" id="CHEBI:15379"/>
        <dbReference type="ChEBI" id="CHEBI:29033"/>
        <dbReference type="ChEBI" id="CHEBI:29034"/>
        <dbReference type="EC" id="7.1.1.9"/>
    </reaction>
    <physiologicalReaction direction="left-to-right" evidence="10">
        <dbReference type="Rhea" id="RHEA:11437"/>
    </physiologicalReaction>
</comment>
<evidence type="ECO:0000313" key="13">
    <source>
        <dbReference type="EMBL" id="OIW22602.1"/>
    </source>
</evidence>
<dbReference type="OrthoDB" id="539285at2759"/>
<dbReference type="PANTHER" id="PTHR22888">
    <property type="entry name" value="CYTOCHROME C OXIDASE, SUBUNIT II"/>
    <property type="match status" value="1"/>
</dbReference>
<feature type="transmembrane region" description="Helical" evidence="11">
    <location>
        <begin position="98"/>
        <end position="119"/>
    </location>
</feature>
<comment type="subcellular location">
    <subcellularLocation>
        <location evidence="2">Membrane</location>
        <topology evidence="2">Multi-pass membrane protein</topology>
    </subcellularLocation>
</comment>
<dbReference type="InterPro" id="IPR002429">
    <property type="entry name" value="CcO_II-like_C"/>
</dbReference>
<dbReference type="InterPro" id="IPR045187">
    <property type="entry name" value="CcO_II"/>
</dbReference>
<keyword evidence="4" id="KW-0813">Transport</keyword>
<dbReference type="InterPro" id="IPR036257">
    <property type="entry name" value="Cyt_c_oxidase_su2_TM_sf"/>
</dbReference>
<evidence type="ECO:0000256" key="3">
    <source>
        <dbReference type="ARBA" id="ARBA00007866"/>
    </source>
</evidence>
<name>A0A1J7J541_9PEZI</name>
<dbReference type="InParanoid" id="A0A1J7J541"/>
<reference evidence="13 14" key="1">
    <citation type="submission" date="2016-10" db="EMBL/GenBank/DDBJ databases">
        <title>Draft genome sequence of Coniochaeta ligniaria NRRL30616, a lignocellulolytic fungus for bioabatement of inhibitors in plant biomass hydrolysates.</title>
        <authorList>
            <consortium name="DOE Joint Genome Institute"/>
            <person name="Jimenez D.J."/>
            <person name="Hector R.E."/>
            <person name="Riley R."/>
            <person name="Sun H."/>
            <person name="Grigoriev I.V."/>
            <person name="Van Elsas J.D."/>
            <person name="Nichols N.N."/>
        </authorList>
    </citation>
    <scope>NUCLEOTIDE SEQUENCE [LARGE SCALE GENOMIC DNA]</scope>
    <source>
        <strain evidence="13 14">NRRL 30616</strain>
    </source>
</reference>
<sequence>MQGLVELHNNIIYYLVIILNYISNKSLILHKYLNYVILILIAFPSFKLLYLIDEVSNPSISILAKNSNKEFIEFDSYIVPKSNLEEGTLRILKVDNKVILLELTYIRFIITTSNIIYSFTYPSLVSIFINREGVFYSQYLEIYSILYSSIPIVIELVSLEKFLI</sequence>
<gene>
    <name evidence="13" type="ORF">CONLIGDRAFT_697288</name>
</gene>
<dbReference type="PRINTS" id="PR01166">
    <property type="entry name" value="CYCOXIDASEII"/>
</dbReference>
<dbReference type="Proteomes" id="UP000182658">
    <property type="component" value="Unassembled WGS sequence"/>
</dbReference>
<keyword evidence="7 11" id="KW-1133">Transmembrane helix</keyword>
<proteinExistence type="inferred from homology"/>
<keyword evidence="6" id="KW-0249">Electron transport</keyword>
<organism evidence="13 14">
    <name type="scientific">Coniochaeta ligniaria NRRL 30616</name>
    <dbReference type="NCBI Taxonomy" id="1408157"/>
    <lineage>
        <taxon>Eukaryota</taxon>
        <taxon>Fungi</taxon>
        <taxon>Dikarya</taxon>
        <taxon>Ascomycota</taxon>
        <taxon>Pezizomycotina</taxon>
        <taxon>Sordariomycetes</taxon>
        <taxon>Sordariomycetidae</taxon>
        <taxon>Coniochaetales</taxon>
        <taxon>Coniochaetaceae</taxon>
        <taxon>Coniochaeta</taxon>
    </lineage>
</organism>
<evidence type="ECO:0000259" key="12">
    <source>
        <dbReference type="PROSITE" id="PS50857"/>
    </source>
</evidence>
<keyword evidence="5 11" id="KW-0812">Transmembrane</keyword>
<comment type="similarity">
    <text evidence="3">Belongs to the cytochrome c oxidase subunit 2 family.</text>
</comment>
<evidence type="ECO:0000256" key="11">
    <source>
        <dbReference type="SAM" id="Phobius"/>
    </source>
</evidence>